<feature type="transmembrane region" description="Helical" evidence="9">
    <location>
        <begin position="401"/>
        <end position="426"/>
    </location>
</feature>
<feature type="transmembrane region" description="Helical" evidence="9">
    <location>
        <begin position="447"/>
        <end position="472"/>
    </location>
</feature>
<evidence type="ECO:0000259" key="10">
    <source>
        <dbReference type="Pfam" id="PF00361"/>
    </source>
</evidence>
<evidence type="ECO:0000256" key="1">
    <source>
        <dbReference type="ARBA" id="ARBA00004651"/>
    </source>
</evidence>
<keyword evidence="3" id="KW-0813">Transport</keyword>
<dbReference type="InterPro" id="IPR003918">
    <property type="entry name" value="NADH_UbQ_OxRdtase"/>
</dbReference>
<feature type="transmembrane region" description="Helical" evidence="9">
    <location>
        <begin position="68"/>
        <end position="95"/>
    </location>
</feature>
<comment type="similarity">
    <text evidence="2">Belongs to the CPA3 antiporters (TC 2.A.63) subunit D family.</text>
</comment>
<keyword evidence="6 9" id="KW-1133">Transmembrane helix</keyword>
<proteinExistence type="inferred from homology"/>
<evidence type="ECO:0000256" key="3">
    <source>
        <dbReference type="ARBA" id="ARBA00022449"/>
    </source>
</evidence>
<evidence type="ECO:0000256" key="7">
    <source>
        <dbReference type="ARBA" id="ARBA00023136"/>
    </source>
</evidence>
<keyword evidence="7 9" id="KW-0472">Membrane</keyword>
<keyword evidence="3" id="KW-0050">Antiport</keyword>
<dbReference type="PRINTS" id="PR01437">
    <property type="entry name" value="NUOXDRDTASE4"/>
</dbReference>
<dbReference type="NCBIfam" id="NF005818">
    <property type="entry name" value="PRK07691.1"/>
    <property type="match status" value="1"/>
</dbReference>
<feature type="transmembrane region" description="Helical" evidence="9">
    <location>
        <begin position="204"/>
        <end position="228"/>
    </location>
</feature>
<feature type="transmembrane region" description="Helical" evidence="9">
    <location>
        <begin position="31"/>
        <end position="48"/>
    </location>
</feature>
<dbReference type="RefSeq" id="WP_067205205.1">
    <property type="nucleotide sequence ID" value="NZ_CP014616.1"/>
</dbReference>
<dbReference type="EMBL" id="JBEPME010000003">
    <property type="protein sequence ID" value="MET3657224.1"/>
    <property type="molecule type" value="Genomic_DNA"/>
</dbReference>
<reference evidence="11 12" key="1">
    <citation type="submission" date="2024-06" db="EMBL/GenBank/DDBJ databases">
        <title>Sorghum-associated microbial communities from plants grown in Nebraska, USA.</title>
        <authorList>
            <person name="Schachtman D."/>
        </authorList>
    </citation>
    <scope>NUCLEOTIDE SEQUENCE [LARGE SCALE GENOMIC DNA]</scope>
    <source>
        <strain evidence="11 12">1288</strain>
    </source>
</reference>
<comment type="caution">
    <text evidence="11">The sequence shown here is derived from an EMBL/GenBank/DDBJ whole genome shotgun (WGS) entry which is preliminary data.</text>
</comment>
<feature type="transmembrane region" description="Helical" evidence="9">
    <location>
        <begin position="162"/>
        <end position="184"/>
    </location>
</feature>
<feature type="transmembrane region" description="Helical" evidence="9">
    <location>
        <begin position="367"/>
        <end position="389"/>
    </location>
</feature>
<feature type="transmembrane region" description="Helical" evidence="9">
    <location>
        <begin position="299"/>
        <end position="322"/>
    </location>
</feature>
<evidence type="ECO:0000256" key="5">
    <source>
        <dbReference type="ARBA" id="ARBA00022692"/>
    </source>
</evidence>
<keyword evidence="5 8" id="KW-0812">Transmembrane</keyword>
<protein>
    <submittedName>
        <fullName evidence="11">Multicomponent Na+:H+ antiporter subunit D</fullName>
    </submittedName>
</protein>
<gene>
    <name evidence="11" type="ORF">ABIC55_002311</name>
</gene>
<accession>A0ABV2K817</accession>
<feature type="transmembrane region" description="Helical" evidence="9">
    <location>
        <begin position="6"/>
        <end position="26"/>
    </location>
</feature>
<organism evidence="11 12">
    <name type="scientific">Sporosarcina psychrophila</name>
    <name type="common">Bacillus psychrophilus</name>
    <dbReference type="NCBI Taxonomy" id="1476"/>
    <lineage>
        <taxon>Bacteria</taxon>
        <taxon>Bacillati</taxon>
        <taxon>Bacillota</taxon>
        <taxon>Bacilli</taxon>
        <taxon>Bacillales</taxon>
        <taxon>Caryophanaceae</taxon>
        <taxon>Sporosarcina</taxon>
    </lineage>
</organism>
<feature type="transmembrane region" description="Helical" evidence="9">
    <location>
        <begin position="270"/>
        <end position="292"/>
    </location>
</feature>
<dbReference type="NCBIfam" id="NF009306">
    <property type="entry name" value="PRK12663.1"/>
    <property type="match status" value="1"/>
</dbReference>
<evidence type="ECO:0000256" key="4">
    <source>
        <dbReference type="ARBA" id="ARBA00022475"/>
    </source>
</evidence>
<dbReference type="PANTHER" id="PTHR42703:SF1">
    <property type="entry name" value="NA(+)_H(+) ANTIPORTER SUBUNIT D1"/>
    <property type="match status" value="1"/>
</dbReference>
<evidence type="ECO:0000313" key="12">
    <source>
        <dbReference type="Proteomes" id="UP001549104"/>
    </source>
</evidence>
<feature type="transmembrane region" description="Helical" evidence="9">
    <location>
        <begin position="334"/>
        <end position="355"/>
    </location>
</feature>
<dbReference type="InterPro" id="IPR050586">
    <property type="entry name" value="CPA3_Na-H_Antiporter_D"/>
</dbReference>
<dbReference type="Proteomes" id="UP001549104">
    <property type="component" value="Unassembled WGS sequence"/>
</dbReference>
<keyword evidence="12" id="KW-1185">Reference proteome</keyword>
<dbReference type="InterPro" id="IPR001750">
    <property type="entry name" value="ND/Mrp_TM"/>
</dbReference>
<dbReference type="PANTHER" id="PTHR42703">
    <property type="entry name" value="NADH DEHYDROGENASE"/>
    <property type="match status" value="1"/>
</dbReference>
<evidence type="ECO:0000256" key="9">
    <source>
        <dbReference type="SAM" id="Phobius"/>
    </source>
</evidence>
<evidence type="ECO:0000256" key="2">
    <source>
        <dbReference type="ARBA" id="ARBA00005346"/>
    </source>
</evidence>
<evidence type="ECO:0000313" key="11">
    <source>
        <dbReference type="EMBL" id="MET3657224.1"/>
    </source>
</evidence>
<feature type="transmembrane region" description="Helical" evidence="9">
    <location>
        <begin position="107"/>
        <end position="124"/>
    </location>
</feature>
<feature type="transmembrane region" description="Helical" evidence="9">
    <location>
        <begin position="240"/>
        <end position="264"/>
    </location>
</feature>
<name>A0ABV2K817_SPOPS</name>
<feature type="domain" description="NADH:quinone oxidoreductase/Mrp antiporter transmembrane" evidence="10">
    <location>
        <begin position="127"/>
        <end position="415"/>
    </location>
</feature>
<evidence type="ECO:0000256" key="6">
    <source>
        <dbReference type="ARBA" id="ARBA00022989"/>
    </source>
</evidence>
<dbReference type="Pfam" id="PF00361">
    <property type="entry name" value="Proton_antipo_M"/>
    <property type="match status" value="1"/>
</dbReference>
<sequence length="494" mass="53810">MNNIIVMPMIIPLLTGILLVFLRPYVKVQRAFSLVSIVATVAISVYILNMIQADGILRLDFGGWLPPYGISFVADSFSMLLVLTTAIVTGILLIYAFSSIGRAHENMFFYPFVFFLIAGVNGSFLTGDLFNLFVCFEVMLLSSYVLITLGGRKVQLVESIKYITINVLSSWFFLVGIAYLYGTVGTLNMAHLSVRIAEVGQGPLLTVISIVFLIVFSLKSGLLLYFWLPGSYSAPPTVVAALFGALLTKVGIYAMFRVFTLIFYHEPGVTHLMIGIMAGITMIGGSIGAIAYNDIRKIVSYNVVIAVGFILVGLAVSTEVAIQGSIYYLIHDMIIKALLFLIAGTMIYLTGTARIENMSGLIRNYPLLGWLFFITMLSLAGIPPLSGFIGKVYVGQGAIEAGAFVLLAIAFLSSIFVLYSLLRIFLNCFWGETIINEDDDVPLKKGMLIPLVLFGVLTIALGVGAEALAPYVSDAARTLTNPDIYIDAVLNDNR</sequence>
<evidence type="ECO:0000256" key="8">
    <source>
        <dbReference type="RuleBase" id="RU000320"/>
    </source>
</evidence>
<comment type="subcellular location">
    <subcellularLocation>
        <location evidence="1">Cell membrane</location>
        <topology evidence="1">Multi-pass membrane protein</topology>
    </subcellularLocation>
    <subcellularLocation>
        <location evidence="8">Membrane</location>
        <topology evidence="8">Multi-pass membrane protein</topology>
    </subcellularLocation>
</comment>
<feature type="transmembrane region" description="Helical" evidence="9">
    <location>
        <begin position="130"/>
        <end position="150"/>
    </location>
</feature>
<keyword evidence="4" id="KW-1003">Cell membrane</keyword>